<comment type="catalytic activity">
    <reaction evidence="1 7">
        <text>6-phospho-D-glucono-1,5-lactone + H2O = 6-phospho-D-gluconate + H(+)</text>
        <dbReference type="Rhea" id="RHEA:12556"/>
        <dbReference type="ChEBI" id="CHEBI:15377"/>
        <dbReference type="ChEBI" id="CHEBI:15378"/>
        <dbReference type="ChEBI" id="CHEBI:57955"/>
        <dbReference type="ChEBI" id="CHEBI:58759"/>
        <dbReference type="EC" id="3.1.1.31"/>
    </reaction>
</comment>
<dbReference type="Gene3D" id="3.40.50.1360">
    <property type="match status" value="1"/>
</dbReference>
<dbReference type="NCBIfam" id="TIGR01198">
    <property type="entry name" value="pgl"/>
    <property type="match status" value="1"/>
</dbReference>
<dbReference type="Proteomes" id="UP000886667">
    <property type="component" value="Unassembled WGS sequence"/>
</dbReference>
<reference evidence="9" key="1">
    <citation type="journal article" date="2021" name="Proc. Natl. Acad. Sci. U.S.A.">
        <title>Global biogeography of chemosynthetic symbionts reveals both localized and globally distributed symbiont groups. .</title>
        <authorList>
            <person name="Osvatic J.T."/>
            <person name="Wilkins L.G.E."/>
            <person name="Leibrecht L."/>
            <person name="Leray M."/>
            <person name="Zauner S."/>
            <person name="Polzin J."/>
            <person name="Camacho Y."/>
            <person name="Gros O."/>
            <person name="van Gils J.A."/>
            <person name="Eisen J.A."/>
            <person name="Petersen J.M."/>
            <person name="Yuen B."/>
        </authorList>
    </citation>
    <scope>NUCLEOTIDE SEQUENCE</scope>
    <source>
        <strain evidence="9">MAGclacostrist064TRANS</strain>
    </source>
</reference>
<evidence type="ECO:0000256" key="7">
    <source>
        <dbReference type="RuleBase" id="RU365095"/>
    </source>
</evidence>
<comment type="similarity">
    <text evidence="4 7">Belongs to the glucosamine/galactosamine-6-phosphate isomerase family. 6-phosphogluconolactonase subfamily.</text>
</comment>
<dbReference type="PANTHER" id="PTHR11054">
    <property type="entry name" value="6-PHOSPHOGLUCONOLACTONASE"/>
    <property type="match status" value="1"/>
</dbReference>
<gene>
    <name evidence="7 9" type="primary">pgl</name>
    <name evidence="9" type="ORF">JAZ07_16830</name>
</gene>
<evidence type="ECO:0000313" key="10">
    <source>
        <dbReference type="Proteomes" id="UP000886667"/>
    </source>
</evidence>
<dbReference type="SUPFAM" id="SSF100950">
    <property type="entry name" value="NagB/RpiA/CoA transferase-like"/>
    <property type="match status" value="1"/>
</dbReference>
<dbReference type="CDD" id="cd01400">
    <property type="entry name" value="6PGL"/>
    <property type="match status" value="1"/>
</dbReference>
<name>A0A9E4N5S2_9GAMM</name>
<evidence type="ECO:0000313" key="9">
    <source>
        <dbReference type="EMBL" id="MCG7948010.1"/>
    </source>
</evidence>
<accession>A0A9E4N5S2</accession>
<evidence type="ECO:0000256" key="1">
    <source>
        <dbReference type="ARBA" id="ARBA00000832"/>
    </source>
</evidence>
<evidence type="ECO:0000256" key="6">
    <source>
        <dbReference type="ARBA" id="ARBA00020337"/>
    </source>
</evidence>
<dbReference type="Pfam" id="PF01182">
    <property type="entry name" value="Glucosamine_iso"/>
    <property type="match status" value="1"/>
</dbReference>
<protein>
    <recommendedName>
        <fullName evidence="6 7">6-phosphogluconolactonase</fullName>
        <shortName evidence="7">6PGL</shortName>
        <ecNumber evidence="5 7">3.1.1.31</ecNumber>
    </recommendedName>
</protein>
<feature type="domain" description="Glucosamine/galactosamine-6-phosphate isomerase" evidence="8">
    <location>
        <begin position="9"/>
        <end position="209"/>
    </location>
</feature>
<dbReference type="EMBL" id="JAEPCM010000604">
    <property type="protein sequence ID" value="MCG7948010.1"/>
    <property type="molecule type" value="Genomic_DNA"/>
</dbReference>
<evidence type="ECO:0000256" key="2">
    <source>
        <dbReference type="ARBA" id="ARBA00002681"/>
    </source>
</evidence>
<dbReference type="GO" id="GO:0005975">
    <property type="term" value="P:carbohydrate metabolic process"/>
    <property type="evidence" value="ECO:0007669"/>
    <property type="project" value="UniProtKB-UniRule"/>
</dbReference>
<evidence type="ECO:0000256" key="5">
    <source>
        <dbReference type="ARBA" id="ARBA00013198"/>
    </source>
</evidence>
<comment type="caution">
    <text evidence="9">The sequence shown here is derived from an EMBL/GenBank/DDBJ whole genome shotgun (WGS) entry which is preliminary data.</text>
</comment>
<sequence length="230" mass="24881">MTGKRMVVDRSEFNTRAVEWIASTIQQVLEKADHCHLMLAGGSTPLPIYRQLAEDHDIPWSRLILYFGDERCVPDDTPENNGFSVLGALFPSGPAEGVTIHRMCGEDQPDEAAQAYESILPERIDVLLLGMGADGHTASLFPGSAALDEVSRKVMPVIGNKPPMQRLTVTPPVIQQAAHLLVMAQGDDKADAVRWALQDGSVPAALAKDGDWLLDSLAGRSIVNSPAESF</sequence>
<dbReference type="GO" id="GO:0006098">
    <property type="term" value="P:pentose-phosphate shunt"/>
    <property type="evidence" value="ECO:0007669"/>
    <property type="project" value="InterPro"/>
</dbReference>
<comment type="pathway">
    <text evidence="3 7">Carbohydrate degradation; pentose phosphate pathway; D-ribulose 5-phosphate from D-glucose 6-phosphate (oxidative stage): step 2/3.</text>
</comment>
<dbReference type="InterPro" id="IPR039104">
    <property type="entry name" value="6PGL"/>
</dbReference>
<dbReference type="EC" id="3.1.1.31" evidence="5 7"/>
<dbReference type="InterPro" id="IPR005900">
    <property type="entry name" value="6-phosphogluconolactonase_DevB"/>
</dbReference>
<dbReference type="PANTHER" id="PTHR11054:SF0">
    <property type="entry name" value="6-PHOSPHOGLUCONOLACTONASE"/>
    <property type="match status" value="1"/>
</dbReference>
<evidence type="ECO:0000256" key="4">
    <source>
        <dbReference type="ARBA" id="ARBA00010662"/>
    </source>
</evidence>
<organism evidence="9 10">
    <name type="scientific">Candidatus Thiodiazotropha taylori</name>
    <dbReference type="NCBI Taxonomy" id="2792791"/>
    <lineage>
        <taxon>Bacteria</taxon>
        <taxon>Pseudomonadati</taxon>
        <taxon>Pseudomonadota</taxon>
        <taxon>Gammaproteobacteria</taxon>
        <taxon>Chromatiales</taxon>
        <taxon>Sedimenticolaceae</taxon>
        <taxon>Candidatus Thiodiazotropha</taxon>
    </lineage>
</organism>
<dbReference type="InterPro" id="IPR037171">
    <property type="entry name" value="NagB/RpiA_transferase-like"/>
</dbReference>
<comment type="function">
    <text evidence="2 7">Hydrolysis of 6-phosphogluconolactone to 6-phosphogluconate.</text>
</comment>
<dbReference type="InterPro" id="IPR006148">
    <property type="entry name" value="Glc/Gal-6P_isomerase"/>
</dbReference>
<proteinExistence type="inferred from homology"/>
<evidence type="ECO:0000259" key="8">
    <source>
        <dbReference type="Pfam" id="PF01182"/>
    </source>
</evidence>
<evidence type="ECO:0000256" key="3">
    <source>
        <dbReference type="ARBA" id="ARBA00004961"/>
    </source>
</evidence>
<dbReference type="GO" id="GO:0017057">
    <property type="term" value="F:6-phosphogluconolactonase activity"/>
    <property type="evidence" value="ECO:0007669"/>
    <property type="project" value="UniProtKB-UniRule"/>
</dbReference>
<keyword evidence="7 9" id="KW-0378">Hydrolase</keyword>
<dbReference type="AlphaFoldDB" id="A0A9E4N5S2"/>